<name>A0A841BVA6_9ACTN</name>
<dbReference type="RefSeq" id="WP_184839382.1">
    <property type="nucleotide sequence ID" value="NZ_JACHMN010000002.1"/>
</dbReference>
<feature type="region of interest" description="Disordered" evidence="1">
    <location>
        <begin position="164"/>
        <end position="288"/>
    </location>
</feature>
<reference evidence="2 3" key="1">
    <citation type="submission" date="2020-08" db="EMBL/GenBank/DDBJ databases">
        <title>Sequencing the genomes of 1000 actinobacteria strains.</title>
        <authorList>
            <person name="Klenk H.-P."/>
        </authorList>
    </citation>
    <scope>NUCLEOTIDE SEQUENCE [LARGE SCALE GENOMIC DNA]</scope>
    <source>
        <strain evidence="2 3">DSM 45362</strain>
    </source>
</reference>
<feature type="region of interest" description="Disordered" evidence="1">
    <location>
        <begin position="462"/>
        <end position="587"/>
    </location>
</feature>
<feature type="region of interest" description="Disordered" evidence="1">
    <location>
        <begin position="138"/>
        <end position="157"/>
    </location>
</feature>
<dbReference type="EMBL" id="JACHMN010000002">
    <property type="protein sequence ID" value="MBB5871378.1"/>
    <property type="molecule type" value="Genomic_DNA"/>
</dbReference>
<dbReference type="Proteomes" id="UP000587527">
    <property type="component" value="Unassembled WGS sequence"/>
</dbReference>
<feature type="compositionally biased region" description="Pro residues" evidence="1">
    <location>
        <begin position="361"/>
        <end position="377"/>
    </location>
</feature>
<feature type="compositionally biased region" description="Basic and acidic residues" evidence="1">
    <location>
        <begin position="15"/>
        <end position="24"/>
    </location>
</feature>
<protein>
    <submittedName>
        <fullName evidence="2">Uncharacterized protein</fullName>
    </submittedName>
</protein>
<feature type="region of interest" description="Disordered" evidence="1">
    <location>
        <begin position="354"/>
        <end position="406"/>
    </location>
</feature>
<evidence type="ECO:0000313" key="3">
    <source>
        <dbReference type="Proteomes" id="UP000587527"/>
    </source>
</evidence>
<feature type="compositionally biased region" description="Basic and acidic residues" evidence="1">
    <location>
        <begin position="270"/>
        <end position="283"/>
    </location>
</feature>
<proteinExistence type="predicted"/>
<feature type="compositionally biased region" description="Pro residues" evidence="1">
    <location>
        <begin position="226"/>
        <end position="250"/>
    </location>
</feature>
<comment type="caution">
    <text evidence="2">The sequence shown here is derived from an EMBL/GenBank/DDBJ whole genome shotgun (WGS) entry which is preliminary data.</text>
</comment>
<feature type="compositionally biased region" description="Polar residues" evidence="1">
    <location>
        <begin position="567"/>
        <end position="578"/>
    </location>
</feature>
<feature type="compositionally biased region" description="Pro residues" evidence="1">
    <location>
        <begin position="504"/>
        <end position="514"/>
    </location>
</feature>
<dbReference type="AlphaFoldDB" id="A0A841BVA6"/>
<keyword evidence="3" id="KW-1185">Reference proteome</keyword>
<feature type="compositionally biased region" description="Basic and acidic residues" evidence="1">
    <location>
        <begin position="394"/>
        <end position="406"/>
    </location>
</feature>
<accession>A0A841BVA6</accession>
<evidence type="ECO:0000256" key="1">
    <source>
        <dbReference type="SAM" id="MobiDB-lite"/>
    </source>
</evidence>
<organism evidence="2 3">
    <name type="scientific">Allocatelliglobosispora scoriae</name>
    <dbReference type="NCBI Taxonomy" id="643052"/>
    <lineage>
        <taxon>Bacteria</taxon>
        <taxon>Bacillati</taxon>
        <taxon>Actinomycetota</taxon>
        <taxon>Actinomycetes</taxon>
        <taxon>Micromonosporales</taxon>
        <taxon>Micromonosporaceae</taxon>
        <taxon>Allocatelliglobosispora</taxon>
    </lineage>
</organism>
<gene>
    <name evidence="2" type="ORF">F4553_004757</name>
</gene>
<feature type="region of interest" description="Disordered" evidence="1">
    <location>
        <begin position="1"/>
        <end position="82"/>
    </location>
</feature>
<feature type="compositionally biased region" description="Pro residues" evidence="1">
    <location>
        <begin position="192"/>
        <end position="213"/>
    </location>
</feature>
<evidence type="ECO:0000313" key="2">
    <source>
        <dbReference type="EMBL" id="MBB5871378.1"/>
    </source>
</evidence>
<sequence length="726" mass="75517">MDLNGQSGNAAPPDEGARQGDEAGRVNPTSNGHDAGGHRINGWAGTDEWSGAGAALEPAADSVVPTWRRGLDSQSDAQLPEPPSRYADILAAAGVRAPVSGPPQVNGVHPTKADLAAEQDAAEEAELTRRAADFARLSALEEPTPPQGTPSPFQRLLAVPPVSAPPIARLTPPSFTPIRPVTPPTQAGRPVSAPPVAPLSAPPAPPGLRPALPPDFSAPHAGPPSDQEPPSRPLSAPPSWAPVTPIPVSGPPLHRFGRPPEPPARPVEAVAERVDPGDDHLPHSEPALAQWVAEQRARLAEPLPAETAPAEPARTVAEPVIPSQQVQQPAAEAPIEPPADELIDQVPDEQGVLPQRVPAKPDVPPVPDEPVIPPPAAVLPTARDPELSRIASGLRRDEPPPLDRPDGFDVAAVLAAVKKVPGVRDAHLRAAPSGAHTLRLDLSDGADPGYVSRLVARMLAEKMGLSAEPPTPPERPATAEHPAPAEPPSQPDRPAESDPVAEVTPPPAPKPMLTPPTQRGATTLPPGLIPHPSSSDDPWSPPPREPRRRHPVTVRGRVPSELRPPSTGESSEEFNSAPTSPPLAPAQEQAPRVILDNVRVSTFGLDATVEVRLVTGAREAIGVARGPSVDAYVLRLCAVAAATAVDNLMTMADGGEPGTERGRCFVEHATLVPMGSCEVAVVVVLLVCGGWVEQLAGSALVSGDPRQAVVRATLAAVNRRLTALLP</sequence>